<name>A0A225NGK1_9RHOB</name>
<reference evidence="2 3" key="1">
    <citation type="submission" date="2013-04" db="EMBL/GenBank/DDBJ databases">
        <title>Oceanicola sp. 22II1-22F33 Genome Sequencing.</title>
        <authorList>
            <person name="Lai Q."/>
            <person name="Li G."/>
            <person name="Shao Z."/>
        </authorList>
    </citation>
    <scope>NUCLEOTIDE SEQUENCE [LARGE SCALE GENOMIC DNA]</scope>
    <source>
        <strain evidence="2 3">22II1-22F33</strain>
    </source>
</reference>
<dbReference type="InterPro" id="IPR029045">
    <property type="entry name" value="ClpP/crotonase-like_dom_sf"/>
</dbReference>
<comment type="caution">
    <text evidence="2">The sequence shown here is derived from an EMBL/GenBank/DDBJ whole genome shotgun (WGS) entry which is preliminary data.</text>
</comment>
<dbReference type="Pfam" id="PF00378">
    <property type="entry name" value="ECH_1"/>
    <property type="match status" value="1"/>
</dbReference>
<comment type="similarity">
    <text evidence="1">Belongs to the enoyl-CoA hydratase/isomerase family.</text>
</comment>
<gene>
    <name evidence="2" type="ORF">ATO3_23800</name>
</gene>
<protein>
    <submittedName>
        <fullName evidence="2">Enoyl-CoA hydratase</fullName>
    </submittedName>
</protein>
<keyword evidence="3" id="KW-1185">Reference proteome</keyword>
<dbReference type="Proteomes" id="UP000215377">
    <property type="component" value="Unassembled WGS sequence"/>
</dbReference>
<organism evidence="2 3">
    <name type="scientific">Marinibacterium profundimaris</name>
    <dbReference type="NCBI Taxonomy" id="1679460"/>
    <lineage>
        <taxon>Bacteria</taxon>
        <taxon>Pseudomonadati</taxon>
        <taxon>Pseudomonadota</taxon>
        <taxon>Alphaproteobacteria</taxon>
        <taxon>Rhodobacterales</taxon>
        <taxon>Paracoccaceae</taxon>
        <taxon>Marinibacterium</taxon>
    </lineage>
</organism>
<dbReference type="CDD" id="cd06558">
    <property type="entry name" value="crotonase-like"/>
    <property type="match status" value="1"/>
</dbReference>
<dbReference type="PANTHER" id="PTHR43459">
    <property type="entry name" value="ENOYL-COA HYDRATASE"/>
    <property type="match status" value="1"/>
</dbReference>
<dbReference type="AlphaFoldDB" id="A0A225NGK1"/>
<evidence type="ECO:0000313" key="3">
    <source>
        <dbReference type="Proteomes" id="UP000215377"/>
    </source>
</evidence>
<dbReference type="SUPFAM" id="SSF52096">
    <property type="entry name" value="ClpP/crotonase"/>
    <property type="match status" value="1"/>
</dbReference>
<proteinExistence type="inferred from homology"/>
<evidence type="ECO:0000313" key="2">
    <source>
        <dbReference type="EMBL" id="OWU68674.1"/>
    </source>
</evidence>
<dbReference type="Gene3D" id="3.90.226.10">
    <property type="entry name" value="2-enoyl-CoA Hydratase, Chain A, domain 1"/>
    <property type="match status" value="1"/>
</dbReference>
<accession>A0A225NGK1</accession>
<sequence>MLYKCSEGVGRMTFDFPAKKNALDQAARKEMERIVTEVRDDDRVRALLIAGTGGAFCAGGDINTFAGASPTAMRDRMKQQHRVTRMLYDLEKPVIAAVAGPAFGVGFNIALLADVILAAPSAQFCQAYARVAIVPDGGGLYLLSRVVGTQRAKAMFMTAQVIGAQEARDLGIVHAIHDEDALEAEAIALATRLADGPTRAFGLGKAMLNRGMDCDFATYLEIEATAEAFIMQTEDHREAVAAFREKRKPCFSGT</sequence>
<dbReference type="InterPro" id="IPR014748">
    <property type="entry name" value="Enoyl-CoA_hydra_C"/>
</dbReference>
<dbReference type="GO" id="GO:0003824">
    <property type="term" value="F:catalytic activity"/>
    <property type="evidence" value="ECO:0007669"/>
    <property type="project" value="UniProtKB-ARBA"/>
</dbReference>
<dbReference type="EMBL" id="AQQR01000020">
    <property type="protein sequence ID" value="OWU68674.1"/>
    <property type="molecule type" value="Genomic_DNA"/>
</dbReference>
<evidence type="ECO:0000256" key="1">
    <source>
        <dbReference type="ARBA" id="ARBA00005254"/>
    </source>
</evidence>
<dbReference type="InterPro" id="IPR001753">
    <property type="entry name" value="Enoyl-CoA_hydra/iso"/>
</dbReference>
<dbReference type="PANTHER" id="PTHR43459:SF1">
    <property type="entry name" value="EG:BACN32G11.4 PROTEIN"/>
    <property type="match status" value="1"/>
</dbReference>
<dbReference type="Gene3D" id="1.10.12.10">
    <property type="entry name" value="Lyase 2-enoyl-coa Hydratase, Chain A, domain 2"/>
    <property type="match status" value="1"/>
</dbReference>